<evidence type="ECO:0000256" key="2">
    <source>
        <dbReference type="ARBA" id="ARBA00023015"/>
    </source>
</evidence>
<dbReference type="SUPFAM" id="SSF53850">
    <property type="entry name" value="Periplasmic binding protein-like II"/>
    <property type="match status" value="1"/>
</dbReference>
<dbReference type="AlphaFoldDB" id="I8AKV2"/>
<dbReference type="CDD" id="cd08420">
    <property type="entry name" value="PBP2_CysL_like"/>
    <property type="match status" value="1"/>
</dbReference>
<dbReference type="PRINTS" id="PR00039">
    <property type="entry name" value="HTHLYSR"/>
</dbReference>
<evidence type="ECO:0000256" key="4">
    <source>
        <dbReference type="ARBA" id="ARBA00023163"/>
    </source>
</evidence>
<keyword evidence="2" id="KW-0805">Transcription regulation</keyword>
<dbReference type="FunFam" id="1.10.10.10:FF:000001">
    <property type="entry name" value="LysR family transcriptional regulator"/>
    <property type="match status" value="1"/>
</dbReference>
<proteinExistence type="inferred from homology"/>
<dbReference type="InterPro" id="IPR000847">
    <property type="entry name" value="LysR_HTH_N"/>
</dbReference>
<feature type="domain" description="HTH lysR-type" evidence="5">
    <location>
        <begin position="1"/>
        <end position="57"/>
    </location>
</feature>
<keyword evidence="4" id="KW-0804">Transcription</keyword>
<evidence type="ECO:0000313" key="6">
    <source>
        <dbReference type="EMBL" id="EIT86224.1"/>
    </source>
</evidence>
<gene>
    <name evidence="6" type="ORF">A374_06481</name>
</gene>
<dbReference type="PANTHER" id="PTHR30126:SF39">
    <property type="entry name" value="HTH-TYPE TRANSCRIPTIONAL REGULATOR CYSL"/>
    <property type="match status" value="1"/>
</dbReference>
<accession>I8AKV2</accession>
<name>I8AKV2_9BACL</name>
<dbReference type="PATRIC" id="fig|1196324.3.peg.1321"/>
<dbReference type="Proteomes" id="UP000004080">
    <property type="component" value="Unassembled WGS sequence"/>
</dbReference>
<evidence type="ECO:0000256" key="3">
    <source>
        <dbReference type="ARBA" id="ARBA00023125"/>
    </source>
</evidence>
<dbReference type="OrthoDB" id="9785745at2"/>
<dbReference type="eggNOG" id="COG0583">
    <property type="taxonomic scope" value="Bacteria"/>
</dbReference>
<keyword evidence="3" id="KW-0238">DNA-binding</keyword>
<evidence type="ECO:0000256" key="1">
    <source>
        <dbReference type="ARBA" id="ARBA00009437"/>
    </source>
</evidence>
<evidence type="ECO:0000313" key="7">
    <source>
        <dbReference type="Proteomes" id="UP000004080"/>
    </source>
</evidence>
<dbReference type="InterPro" id="IPR036388">
    <property type="entry name" value="WH-like_DNA-bd_sf"/>
</dbReference>
<dbReference type="GO" id="GO:0003700">
    <property type="term" value="F:DNA-binding transcription factor activity"/>
    <property type="evidence" value="ECO:0007669"/>
    <property type="project" value="InterPro"/>
</dbReference>
<dbReference type="EMBL" id="AKKV01000022">
    <property type="protein sequence ID" value="EIT86224.1"/>
    <property type="molecule type" value="Genomic_DNA"/>
</dbReference>
<dbReference type="RefSeq" id="WP_007201393.1">
    <property type="nucleotide sequence ID" value="NZ_AKKV01000022.1"/>
</dbReference>
<dbReference type="Pfam" id="PF00126">
    <property type="entry name" value="HTH_1"/>
    <property type="match status" value="1"/>
</dbReference>
<organism evidence="6 7">
    <name type="scientific">Fictibacillus macauensis ZFHKF-1</name>
    <dbReference type="NCBI Taxonomy" id="1196324"/>
    <lineage>
        <taxon>Bacteria</taxon>
        <taxon>Bacillati</taxon>
        <taxon>Bacillota</taxon>
        <taxon>Bacilli</taxon>
        <taxon>Bacillales</taxon>
        <taxon>Fictibacillaceae</taxon>
        <taxon>Fictibacillus</taxon>
    </lineage>
</organism>
<evidence type="ECO:0000259" key="5">
    <source>
        <dbReference type="PROSITE" id="PS50931"/>
    </source>
</evidence>
<dbReference type="InterPro" id="IPR005119">
    <property type="entry name" value="LysR_subst-bd"/>
</dbReference>
<comment type="caution">
    <text evidence="6">The sequence shown here is derived from an EMBL/GenBank/DDBJ whole genome shotgun (WGS) entry which is preliminary data.</text>
</comment>
<dbReference type="STRING" id="1196324.A374_06481"/>
<dbReference type="Gene3D" id="3.40.190.10">
    <property type="entry name" value="Periplasmic binding protein-like II"/>
    <property type="match status" value="2"/>
</dbReference>
<dbReference type="PANTHER" id="PTHR30126">
    <property type="entry name" value="HTH-TYPE TRANSCRIPTIONAL REGULATOR"/>
    <property type="match status" value="1"/>
</dbReference>
<dbReference type="Pfam" id="PF03466">
    <property type="entry name" value="LysR_substrate"/>
    <property type="match status" value="1"/>
</dbReference>
<dbReference type="GO" id="GO:0000976">
    <property type="term" value="F:transcription cis-regulatory region binding"/>
    <property type="evidence" value="ECO:0007669"/>
    <property type="project" value="TreeGrafter"/>
</dbReference>
<dbReference type="SUPFAM" id="SSF46785">
    <property type="entry name" value="Winged helix' DNA-binding domain"/>
    <property type="match status" value="1"/>
</dbReference>
<keyword evidence="7" id="KW-1185">Reference proteome</keyword>
<dbReference type="PROSITE" id="PS50931">
    <property type="entry name" value="HTH_LYSR"/>
    <property type="match status" value="1"/>
</dbReference>
<dbReference type="InterPro" id="IPR036390">
    <property type="entry name" value="WH_DNA-bd_sf"/>
</dbReference>
<dbReference type="Gene3D" id="1.10.10.10">
    <property type="entry name" value="Winged helix-like DNA-binding domain superfamily/Winged helix DNA-binding domain"/>
    <property type="match status" value="1"/>
</dbReference>
<reference evidence="6 7" key="1">
    <citation type="journal article" date="2012" name="J. Bacteriol.">
        <title>Genome of Bacillus macauensis ZFHKF-1, a Long-Chain-Forming Bacterium.</title>
        <authorList>
            <person name="Cai L."/>
            <person name="Zhang T."/>
        </authorList>
    </citation>
    <scope>NUCLEOTIDE SEQUENCE [LARGE SCALE GENOMIC DNA]</scope>
    <source>
        <strain evidence="6 7">ZFHKF-1</strain>
    </source>
</reference>
<sequence>MKSELAIFVAVVEKAHFSEAAKLLHLTQPAVSRSIKQLEQKMNAKLLYRTTKEVALTKAGKIVYDHAKEILGLYERMEVRVNDTMNQPAGPLKIAASYTFGEYVLPHIVARVRSRYEDIVPSITIGNTREVVTLVAEQRMDLGIIEGNVADDTVVKETFASDSLVVVASRQHPLVRKDGITMSDLVQETWIVREEGSGTREATEHMFEEHAFSPASSMEFGSTQSIKEAVEAGLGIAFLSSWAIRKELSLGTLAVLPLDSFPIERYFTLVTRATDDWTKAMQVFIECLLAHPFCNRSKD</sequence>
<protein>
    <submittedName>
        <fullName evidence="6">LysR family transcriptional regulator</fullName>
    </submittedName>
</protein>
<comment type="similarity">
    <text evidence="1">Belongs to the LysR transcriptional regulatory family.</text>
</comment>